<dbReference type="InterPro" id="IPR001680">
    <property type="entry name" value="WD40_rpt"/>
</dbReference>
<dbReference type="PROSITE" id="PS50082">
    <property type="entry name" value="WD_REPEATS_2"/>
    <property type="match status" value="1"/>
</dbReference>
<dbReference type="OrthoDB" id="2306at2759"/>
<accession>A0A0B1RVQ7</accession>
<evidence type="ECO:0000313" key="5">
    <source>
        <dbReference type="EMBL" id="KHJ75267.1"/>
    </source>
</evidence>
<dbReference type="Gene3D" id="2.130.10.10">
    <property type="entry name" value="YVTN repeat-like/Quinoprotein amine dehydrogenase"/>
    <property type="match status" value="1"/>
</dbReference>
<dbReference type="GO" id="GO:0040011">
    <property type="term" value="P:locomotion"/>
    <property type="evidence" value="ECO:0007669"/>
    <property type="project" value="TreeGrafter"/>
</dbReference>
<organism evidence="5 6">
    <name type="scientific">Oesophagostomum dentatum</name>
    <name type="common">Nodular worm</name>
    <dbReference type="NCBI Taxonomy" id="61180"/>
    <lineage>
        <taxon>Eukaryota</taxon>
        <taxon>Metazoa</taxon>
        <taxon>Ecdysozoa</taxon>
        <taxon>Nematoda</taxon>
        <taxon>Chromadorea</taxon>
        <taxon>Rhabditida</taxon>
        <taxon>Rhabditina</taxon>
        <taxon>Rhabditomorpha</taxon>
        <taxon>Strongyloidea</taxon>
        <taxon>Strongylidae</taxon>
        <taxon>Oesophagostomum</taxon>
    </lineage>
</organism>
<evidence type="ECO:0000256" key="1">
    <source>
        <dbReference type="ARBA" id="ARBA00022574"/>
    </source>
</evidence>
<sequence length="130" mass="14250">MSAGEEYARLRVFASLPQTKRGFPTIITASPNGQKLIYCNGNSVYIVDVENPTDVDIYTEHSVPTTVARMSPSGFYIASGDTGGNVRIWDTTQTTHILKATYQVFSGSVRDIAWSDDSKRIAAVGEGRER</sequence>
<dbReference type="InterPro" id="IPR036322">
    <property type="entry name" value="WD40_repeat_dom_sf"/>
</dbReference>
<dbReference type="InterPro" id="IPR015943">
    <property type="entry name" value="WD40/YVTN_repeat-like_dom_sf"/>
</dbReference>
<dbReference type="GO" id="GO:0030042">
    <property type="term" value="P:actin filament depolymerization"/>
    <property type="evidence" value="ECO:0007669"/>
    <property type="project" value="TreeGrafter"/>
</dbReference>
<dbReference type="SUPFAM" id="SSF50978">
    <property type="entry name" value="WD40 repeat-like"/>
    <property type="match status" value="1"/>
</dbReference>
<evidence type="ECO:0000256" key="3">
    <source>
        <dbReference type="ARBA" id="ARBA00038366"/>
    </source>
</evidence>
<evidence type="ECO:0000256" key="4">
    <source>
        <dbReference type="PROSITE-ProRule" id="PRU00221"/>
    </source>
</evidence>
<dbReference type="PANTHER" id="PTHR19856:SF0">
    <property type="entry name" value="WD REPEAT-CONTAINING PROTEIN 1"/>
    <property type="match status" value="1"/>
</dbReference>
<protein>
    <submittedName>
        <fullName evidence="5">WD domain, G-beta repeat protein</fullName>
    </submittedName>
</protein>
<dbReference type="PANTHER" id="PTHR19856">
    <property type="entry name" value="WD-REPEATCONTAINING PROTEIN WDR1"/>
    <property type="match status" value="1"/>
</dbReference>
<reference evidence="5 6" key="1">
    <citation type="submission" date="2014-03" db="EMBL/GenBank/DDBJ databases">
        <title>Draft genome of the hookworm Oesophagostomum dentatum.</title>
        <authorList>
            <person name="Mitreva M."/>
        </authorList>
    </citation>
    <scope>NUCLEOTIDE SEQUENCE [LARGE SCALE GENOMIC DNA]</scope>
    <source>
        <strain evidence="5 6">OD-Hann</strain>
    </source>
</reference>
<proteinExistence type="inferred from homology"/>
<dbReference type="SMART" id="SM00320">
    <property type="entry name" value="WD40"/>
    <property type="match status" value="2"/>
</dbReference>
<dbReference type="GO" id="GO:0045214">
    <property type="term" value="P:sarcomere organization"/>
    <property type="evidence" value="ECO:0007669"/>
    <property type="project" value="TreeGrafter"/>
</dbReference>
<evidence type="ECO:0000256" key="2">
    <source>
        <dbReference type="ARBA" id="ARBA00022737"/>
    </source>
</evidence>
<dbReference type="PROSITE" id="PS50294">
    <property type="entry name" value="WD_REPEATS_REGION"/>
    <property type="match status" value="1"/>
</dbReference>
<keyword evidence="1 4" id="KW-0853">WD repeat</keyword>
<keyword evidence="2" id="KW-0677">Repeat</keyword>
<dbReference type="GO" id="GO:0030864">
    <property type="term" value="C:cortical actin cytoskeleton"/>
    <property type="evidence" value="ECO:0007669"/>
    <property type="project" value="TreeGrafter"/>
</dbReference>
<dbReference type="AlphaFoldDB" id="A0A0B1RVQ7"/>
<dbReference type="EMBL" id="KN612912">
    <property type="protein sequence ID" value="KHJ75267.1"/>
    <property type="molecule type" value="Genomic_DNA"/>
</dbReference>
<name>A0A0B1RVQ7_OESDE</name>
<dbReference type="Pfam" id="PF00400">
    <property type="entry name" value="WD40"/>
    <property type="match status" value="2"/>
</dbReference>
<gene>
    <name evidence="5" type="ORF">OESDEN_25117</name>
</gene>
<feature type="repeat" description="WD" evidence="4">
    <location>
        <begin position="58"/>
        <end position="99"/>
    </location>
</feature>
<keyword evidence="6" id="KW-1185">Reference proteome</keyword>
<dbReference type="Proteomes" id="UP000053660">
    <property type="component" value="Unassembled WGS sequence"/>
</dbReference>
<dbReference type="GO" id="GO:0051015">
    <property type="term" value="F:actin filament binding"/>
    <property type="evidence" value="ECO:0007669"/>
    <property type="project" value="TreeGrafter"/>
</dbReference>
<evidence type="ECO:0000313" key="6">
    <source>
        <dbReference type="Proteomes" id="UP000053660"/>
    </source>
</evidence>
<comment type="similarity">
    <text evidence="3">Belongs to the WD repeat AIP1 family.</text>
</comment>